<gene>
    <name evidence="3" type="ORF">GCM10010529_00330</name>
</gene>
<evidence type="ECO:0008006" key="5">
    <source>
        <dbReference type="Google" id="ProtNLM"/>
    </source>
</evidence>
<sequence length="138" mass="14739">MSSPTATHAATVDYQEVQSRPEFQELKRTHRSFVFPMAVVFLAWYLAYVLLAAFAPQIMAIPVLGNINLGIVLGLAQFLTTFLITAAYVSFSTKALDPKSSAIRHELEAAGVGLPDETPTAADTSEPTPTTPAGGASR</sequence>
<organism evidence="3 4">
    <name type="scientific">Nesterenkonia aethiopica</name>
    <dbReference type="NCBI Taxonomy" id="269144"/>
    <lineage>
        <taxon>Bacteria</taxon>
        <taxon>Bacillati</taxon>
        <taxon>Actinomycetota</taxon>
        <taxon>Actinomycetes</taxon>
        <taxon>Micrococcales</taxon>
        <taxon>Micrococcaceae</taxon>
        <taxon>Nesterenkonia</taxon>
    </lineage>
</organism>
<dbReference type="RefSeq" id="WP_085437488.1">
    <property type="nucleotide sequence ID" value="NZ_BAAAVT010000001.1"/>
</dbReference>
<dbReference type="PANTHER" id="PTHR38441">
    <property type="entry name" value="INTEGRAL MEMBRANE PROTEIN-RELATED"/>
    <property type="match status" value="1"/>
</dbReference>
<feature type="transmembrane region" description="Helical" evidence="2">
    <location>
        <begin position="67"/>
        <end position="91"/>
    </location>
</feature>
<dbReference type="InterPro" id="IPR007436">
    <property type="entry name" value="DUF485"/>
</dbReference>
<protein>
    <recommendedName>
        <fullName evidence="5">DUF485 domain-containing protein</fullName>
    </recommendedName>
</protein>
<comment type="caution">
    <text evidence="3">The sequence shown here is derived from an EMBL/GenBank/DDBJ whole genome shotgun (WGS) entry which is preliminary data.</text>
</comment>
<evidence type="ECO:0000313" key="4">
    <source>
        <dbReference type="Proteomes" id="UP001500236"/>
    </source>
</evidence>
<keyword evidence="2" id="KW-0812">Transmembrane</keyword>
<evidence type="ECO:0000313" key="3">
    <source>
        <dbReference type="EMBL" id="GAA3050162.1"/>
    </source>
</evidence>
<name>A0ABP6LMA7_9MICC</name>
<dbReference type="Proteomes" id="UP001500236">
    <property type="component" value="Unassembled WGS sequence"/>
</dbReference>
<proteinExistence type="predicted"/>
<keyword evidence="2" id="KW-1133">Transmembrane helix</keyword>
<keyword evidence="2" id="KW-0472">Membrane</keyword>
<feature type="transmembrane region" description="Helical" evidence="2">
    <location>
        <begin position="33"/>
        <end position="55"/>
    </location>
</feature>
<accession>A0ABP6LMA7</accession>
<dbReference type="PANTHER" id="PTHR38441:SF1">
    <property type="entry name" value="MEMBRANE PROTEIN"/>
    <property type="match status" value="1"/>
</dbReference>
<reference evidence="4" key="1">
    <citation type="journal article" date="2019" name="Int. J. Syst. Evol. Microbiol.">
        <title>The Global Catalogue of Microorganisms (GCM) 10K type strain sequencing project: providing services to taxonomists for standard genome sequencing and annotation.</title>
        <authorList>
            <consortium name="The Broad Institute Genomics Platform"/>
            <consortium name="The Broad Institute Genome Sequencing Center for Infectious Disease"/>
            <person name="Wu L."/>
            <person name="Ma J."/>
        </authorList>
    </citation>
    <scope>NUCLEOTIDE SEQUENCE [LARGE SCALE GENOMIC DNA]</scope>
    <source>
        <strain evidence="4">JCM 14309</strain>
    </source>
</reference>
<keyword evidence="4" id="KW-1185">Reference proteome</keyword>
<evidence type="ECO:0000256" key="1">
    <source>
        <dbReference type="SAM" id="MobiDB-lite"/>
    </source>
</evidence>
<feature type="region of interest" description="Disordered" evidence="1">
    <location>
        <begin position="111"/>
        <end position="138"/>
    </location>
</feature>
<evidence type="ECO:0000256" key="2">
    <source>
        <dbReference type="SAM" id="Phobius"/>
    </source>
</evidence>
<dbReference type="Pfam" id="PF04341">
    <property type="entry name" value="DUF485"/>
    <property type="match status" value="1"/>
</dbReference>
<dbReference type="EMBL" id="BAAAVT010000001">
    <property type="protein sequence ID" value="GAA3050162.1"/>
    <property type="molecule type" value="Genomic_DNA"/>
</dbReference>